<feature type="region of interest" description="Disordered" evidence="1">
    <location>
        <begin position="1"/>
        <end position="24"/>
    </location>
</feature>
<organism evidence="2">
    <name type="scientific">Oryza glumipatula</name>
    <dbReference type="NCBI Taxonomy" id="40148"/>
    <lineage>
        <taxon>Eukaryota</taxon>
        <taxon>Viridiplantae</taxon>
        <taxon>Streptophyta</taxon>
        <taxon>Embryophyta</taxon>
        <taxon>Tracheophyta</taxon>
        <taxon>Spermatophyta</taxon>
        <taxon>Magnoliopsida</taxon>
        <taxon>Liliopsida</taxon>
        <taxon>Poales</taxon>
        <taxon>Poaceae</taxon>
        <taxon>BOP clade</taxon>
        <taxon>Oryzoideae</taxon>
        <taxon>Oryzeae</taxon>
        <taxon>Oryzinae</taxon>
        <taxon>Oryza</taxon>
    </lineage>
</organism>
<keyword evidence="3" id="KW-1185">Reference proteome</keyword>
<evidence type="ECO:0000256" key="1">
    <source>
        <dbReference type="SAM" id="MobiDB-lite"/>
    </source>
</evidence>
<dbReference type="HOGENOM" id="CLU_2310466_0_0_1"/>
<reference evidence="2" key="2">
    <citation type="submission" date="2018-05" db="EMBL/GenBank/DDBJ databases">
        <title>OgluRS3 (Oryza glumaepatula Reference Sequence Version 3).</title>
        <authorList>
            <person name="Zhang J."/>
            <person name="Kudrna D."/>
            <person name="Lee S."/>
            <person name="Talag J."/>
            <person name="Welchert J."/>
            <person name="Wing R.A."/>
        </authorList>
    </citation>
    <scope>NUCLEOTIDE SEQUENCE [LARGE SCALE GENOMIC DNA]</scope>
</reference>
<dbReference type="EnsemblPlants" id="OGLUM02G30550.1">
    <property type="protein sequence ID" value="OGLUM02G30550.1"/>
    <property type="gene ID" value="OGLUM02G30550"/>
</dbReference>
<proteinExistence type="predicted"/>
<dbReference type="Gramene" id="OGLUM02G30550.1">
    <property type="protein sequence ID" value="OGLUM02G30550.1"/>
    <property type="gene ID" value="OGLUM02G30550"/>
</dbReference>
<protein>
    <submittedName>
        <fullName evidence="2">Uncharacterized protein</fullName>
    </submittedName>
</protein>
<sequence length="100" mass="10760">MAAARPNLNGAPSRRITGGPTRANNDYVFGRGNPPGGIVEVSLLPRQGALVLWTDDDSVFGIATFVRASFLSLRIVVVLLARWRSVSHSDGRFGAWLPSL</sequence>
<evidence type="ECO:0000313" key="3">
    <source>
        <dbReference type="Proteomes" id="UP000026961"/>
    </source>
</evidence>
<accession>A0A0D9YXA0</accession>
<dbReference type="Proteomes" id="UP000026961">
    <property type="component" value="Chromosome 2"/>
</dbReference>
<evidence type="ECO:0000313" key="2">
    <source>
        <dbReference type="EnsemblPlants" id="OGLUM02G30550.1"/>
    </source>
</evidence>
<reference evidence="2" key="1">
    <citation type="submission" date="2015-04" db="UniProtKB">
        <authorList>
            <consortium name="EnsemblPlants"/>
        </authorList>
    </citation>
    <scope>IDENTIFICATION</scope>
</reference>
<dbReference type="AlphaFoldDB" id="A0A0D9YXA0"/>
<name>A0A0D9YXA0_9ORYZ</name>